<proteinExistence type="predicted"/>
<dbReference type="Proteomes" id="UP000319818">
    <property type="component" value="Unassembled WGS sequence"/>
</dbReference>
<sequence length="70" mass="7462">MVSRYHLALRGPLPRSVPELIRARFGDVTIGSAPGLTVLEGLIADQAAARALLNLVWDAGGDVRLLRITA</sequence>
<evidence type="ECO:0000313" key="1">
    <source>
        <dbReference type="EMBL" id="TQM36857.1"/>
    </source>
</evidence>
<reference evidence="1 2" key="1">
    <citation type="submission" date="2019-06" db="EMBL/GenBank/DDBJ databases">
        <title>Sequencing the genomes of 1000 actinobacteria strains.</title>
        <authorList>
            <person name="Klenk H.-P."/>
        </authorList>
    </citation>
    <scope>NUCLEOTIDE SEQUENCE [LARGE SCALE GENOMIC DNA]</scope>
    <source>
        <strain evidence="1 2">DSM 45511</strain>
    </source>
</reference>
<protein>
    <submittedName>
        <fullName evidence="1">Uncharacterized protein</fullName>
    </submittedName>
</protein>
<evidence type="ECO:0000313" key="2">
    <source>
        <dbReference type="Proteomes" id="UP000319818"/>
    </source>
</evidence>
<name>A0A543FSP2_9PSEU</name>
<comment type="caution">
    <text evidence="1">The sequence shown here is derived from an EMBL/GenBank/DDBJ whole genome shotgun (WGS) entry which is preliminary data.</text>
</comment>
<gene>
    <name evidence="1" type="ORF">FB388_4044</name>
</gene>
<keyword evidence="2" id="KW-1185">Reference proteome</keyword>
<dbReference type="EMBL" id="VFPH01000002">
    <property type="protein sequence ID" value="TQM36857.1"/>
    <property type="molecule type" value="Genomic_DNA"/>
</dbReference>
<organism evidence="1 2">
    <name type="scientific">Pseudonocardia cypriaca</name>
    <dbReference type="NCBI Taxonomy" id="882449"/>
    <lineage>
        <taxon>Bacteria</taxon>
        <taxon>Bacillati</taxon>
        <taxon>Actinomycetota</taxon>
        <taxon>Actinomycetes</taxon>
        <taxon>Pseudonocardiales</taxon>
        <taxon>Pseudonocardiaceae</taxon>
        <taxon>Pseudonocardia</taxon>
    </lineage>
</organism>
<dbReference type="OrthoDB" id="4236262at2"/>
<dbReference type="AlphaFoldDB" id="A0A543FSP2"/>
<accession>A0A543FSP2</accession>